<dbReference type="Proteomes" id="UP000318861">
    <property type="component" value="Segment"/>
</dbReference>
<name>A0A4Y6EPT7_9CAUD</name>
<sequence length="55" mass="5397">MDPLQALREIIQQLNELSGAALDILTQASGGAGEGEAPAPEGGEEVPAPPTGASA</sequence>
<evidence type="ECO:0000313" key="3">
    <source>
        <dbReference type="Proteomes" id="UP000318861"/>
    </source>
</evidence>
<feature type="region of interest" description="Disordered" evidence="1">
    <location>
        <begin position="28"/>
        <end position="55"/>
    </location>
</feature>
<evidence type="ECO:0000313" key="2">
    <source>
        <dbReference type="EMBL" id="QDF16984.1"/>
    </source>
</evidence>
<reference evidence="2 3" key="1">
    <citation type="submission" date="2019-05" db="EMBL/GenBank/DDBJ databases">
        <authorList>
            <person name="Baumgardner C.A."/>
            <person name="Folse N.B."/>
            <person name="Neri L.M."/>
            <person name="Renaud V.D."/>
            <person name="Wallen J.R."/>
            <person name="Bintz B.J."/>
            <person name="Gainey M.D."/>
            <person name="Garlena R.A."/>
            <person name="Russell D.A."/>
            <person name="Pope W.H."/>
            <person name="Jacobs-Sera D."/>
            <person name="Hatfull G.F."/>
        </authorList>
    </citation>
    <scope>NUCLEOTIDE SEQUENCE [LARGE SCALE GENOMIC DNA]</scope>
</reference>
<proteinExistence type="predicted"/>
<dbReference type="RefSeq" id="YP_009847659.1">
    <property type="nucleotide sequence ID" value="NC_048777.1"/>
</dbReference>
<organism evidence="2 3">
    <name type="scientific">Microbacterium phage TinyTimothy</name>
    <dbReference type="NCBI Taxonomy" id="2583039"/>
    <lineage>
        <taxon>Viruses</taxon>
        <taxon>Duplodnaviria</taxon>
        <taxon>Heunggongvirae</taxon>
        <taxon>Uroviricota</taxon>
        <taxon>Caudoviricetes</taxon>
        <taxon>Eekayvirinae</taxon>
        <taxon>Tinytimothyvirus</taxon>
        <taxon>Tinytimothyvirus tinytimothy</taxon>
    </lineage>
</organism>
<keyword evidence="3" id="KW-1185">Reference proteome</keyword>
<accession>A0A4Y6EPT7</accession>
<dbReference type="KEGG" id="vg:55618056"/>
<gene>
    <name evidence="2" type="primary">31</name>
    <name evidence="2" type="ORF">SEA_TINYTIMOTHY_31</name>
</gene>
<dbReference type="GeneID" id="55618056"/>
<protein>
    <submittedName>
        <fullName evidence="2">Uncharacterized protein</fullName>
    </submittedName>
</protein>
<dbReference type="EMBL" id="MK878904">
    <property type="protein sequence ID" value="QDF16984.1"/>
    <property type="molecule type" value="Genomic_DNA"/>
</dbReference>
<evidence type="ECO:0000256" key="1">
    <source>
        <dbReference type="SAM" id="MobiDB-lite"/>
    </source>
</evidence>